<dbReference type="EMBL" id="JABWUV010000019">
    <property type="protein sequence ID" value="KAF6285993.1"/>
    <property type="molecule type" value="Genomic_DNA"/>
</dbReference>
<organism evidence="1 2">
    <name type="scientific">Myotis myotis</name>
    <name type="common">Greater mouse-eared bat</name>
    <name type="synonym">Vespertilio myotis</name>
    <dbReference type="NCBI Taxonomy" id="51298"/>
    <lineage>
        <taxon>Eukaryota</taxon>
        <taxon>Metazoa</taxon>
        <taxon>Chordata</taxon>
        <taxon>Craniata</taxon>
        <taxon>Vertebrata</taxon>
        <taxon>Euteleostomi</taxon>
        <taxon>Mammalia</taxon>
        <taxon>Eutheria</taxon>
        <taxon>Laurasiatheria</taxon>
        <taxon>Chiroptera</taxon>
        <taxon>Yangochiroptera</taxon>
        <taxon>Vespertilionidae</taxon>
        <taxon>Myotis</taxon>
    </lineage>
</organism>
<dbReference type="AlphaFoldDB" id="A0A7J7SCA2"/>
<evidence type="ECO:0000313" key="1">
    <source>
        <dbReference type="EMBL" id="KAF6285993.1"/>
    </source>
</evidence>
<name>A0A7J7SCA2_MYOMY</name>
<keyword evidence="2" id="KW-1185">Reference proteome</keyword>
<gene>
    <name evidence="1" type="ORF">mMyoMyo1_009544</name>
</gene>
<protein>
    <submittedName>
        <fullName evidence="1">Uncharacterized protein</fullName>
    </submittedName>
</protein>
<comment type="caution">
    <text evidence="1">The sequence shown here is derived from an EMBL/GenBank/DDBJ whole genome shotgun (WGS) entry which is preliminary data.</text>
</comment>
<proteinExistence type="predicted"/>
<sequence>MTTTESSKSIIRFATVPERPSPGNCVCVRRDTEEVGASLSSRCGGTGRPPTPLTCWGVCAYTEGEGAKGKKTVIVRSPRHAANCGRSSAVFGRGCGFAAWGAPPLKQVNPFSACTGPCPILVPPGEGAETPQKSSNAHVFQERRGGSLSLISWIPGLCSPLSQQGTMESSLGRGDGTRGPLIFTGRAHRSSGPKPRASFTFLGPSEGCPSGWAHLWGLLCLIYRALLPRRERRRGPLPPSLQE</sequence>
<dbReference type="Proteomes" id="UP000527355">
    <property type="component" value="Unassembled WGS sequence"/>
</dbReference>
<accession>A0A7J7SCA2</accession>
<reference evidence="1 2" key="1">
    <citation type="journal article" date="2020" name="Nature">
        <title>Six reference-quality genomes reveal evolution of bat adaptations.</title>
        <authorList>
            <person name="Jebb D."/>
            <person name="Huang Z."/>
            <person name="Pippel M."/>
            <person name="Hughes G.M."/>
            <person name="Lavrichenko K."/>
            <person name="Devanna P."/>
            <person name="Winkler S."/>
            <person name="Jermiin L.S."/>
            <person name="Skirmuntt E.C."/>
            <person name="Katzourakis A."/>
            <person name="Burkitt-Gray L."/>
            <person name="Ray D.A."/>
            <person name="Sullivan K.A.M."/>
            <person name="Roscito J.G."/>
            <person name="Kirilenko B.M."/>
            <person name="Davalos L.M."/>
            <person name="Corthals A.P."/>
            <person name="Power M.L."/>
            <person name="Jones G."/>
            <person name="Ransome R.D."/>
            <person name="Dechmann D.K.N."/>
            <person name="Locatelli A.G."/>
            <person name="Puechmaille S.J."/>
            <person name="Fedrigo O."/>
            <person name="Jarvis E.D."/>
            <person name="Hiller M."/>
            <person name="Vernes S.C."/>
            <person name="Myers E.W."/>
            <person name="Teeling E.C."/>
        </authorList>
    </citation>
    <scope>NUCLEOTIDE SEQUENCE [LARGE SCALE GENOMIC DNA]</scope>
    <source>
        <strain evidence="1">MMyoMyo1</strain>
        <tissue evidence="1">Flight muscle</tissue>
    </source>
</reference>
<evidence type="ECO:0000313" key="2">
    <source>
        <dbReference type="Proteomes" id="UP000527355"/>
    </source>
</evidence>